<feature type="region of interest" description="Disordered" evidence="1">
    <location>
        <begin position="68"/>
        <end position="91"/>
    </location>
</feature>
<dbReference type="Pfam" id="PF12849">
    <property type="entry name" value="PBP_like_2"/>
    <property type="match status" value="1"/>
</dbReference>
<dbReference type="InterPro" id="IPR018392">
    <property type="entry name" value="LysM"/>
</dbReference>
<keyword evidence="4" id="KW-1185">Reference proteome</keyword>
<dbReference type="PANTHER" id="PTHR37945">
    <property type="entry name" value="EXTRACELLULAR TUNGSTATE BINDING PROTEIN"/>
    <property type="match status" value="1"/>
</dbReference>
<feature type="compositionally biased region" description="Basic and acidic residues" evidence="1">
    <location>
        <begin position="82"/>
        <end position="91"/>
    </location>
</feature>
<dbReference type="CDD" id="cd05466">
    <property type="entry name" value="PBP2_LTTR_substrate"/>
    <property type="match status" value="1"/>
</dbReference>
<name>A0A9D2WR10_9FIRM</name>
<feature type="domain" description="LysM" evidence="2">
    <location>
        <begin position="16"/>
        <end position="61"/>
    </location>
</feature>
<dbReference type="Pfam" id="PF01476">
    <property type="entry name" value="LysM"/>
    <property type="match status" value="1"/>
</dbReference>
<organism evidence="3 4">
    <name type="scientific">Sporotomaculum syntrophicum</name>
    <dbReference type="NCBI Taxonomy" id="182264"/>
    <lineage>
        <taxon>Bacteria</taxon>
        <taxon>Bacillati</taxon>
        <taxon>Bacillota</taxon>
        <taxon>Clostridia</taxon>
        <taxon>Eubacteriales</taxon>
        <taxon>Desulfallaceae</taxon>
        <taxon>Sporotomaculum</taxon>
    </lineage>
</organism>
<dbReference type="OrthoDB" id="9815473at2"/>
<dbReference type="PANTHER" id="PTHR37945:SF1">
    <property type="entry name" value="EXTRACELLULAR TUNGSTATE BINDING PROTEIN"/>
    <property type="match status" value="1"/>
</dbReference>
<sequence>MARQPLFPSTCPVGYRQYTVISGDTFYLIARRYNTSMDSLIAANPHITNPAQIMPGDVLCVPGRAEEDMGQTKSELAENGQEMEREGTREDSLVEDEMTETRGTINLATTTSTVDTGLLEVLIPKFEREYGYNVRVYSVGSGRAISLGQRGQVDVLLTHTPEEERPLVRSGEFINYRPVMHNDFVIVGPPSDPAAIRGQTSAAQAFRKISERRATFISRGDNSGTNQKEMEIWSKAGIEPQGTWYRRSNAGMADTLQIASEQNGYTLSDRGTYLAERNNLNLELLVEGDPILQNYYHVMQVNPAKNPQVNAEGAESFVEFMVSEQVQNIILTYGEERFGQPLFVPDALND</sequence>
<dbReference type="SUPFAM" id="SSF53850">
    <property type="entry name" value="Periplasmic binding protein-like II"/>
    <property type="match status" value="1"/>
</dbReference>
<evidence type="ECO:0000313" key="3">
    <source>
        <dbReference type="EMBL" id="KAF1085336.1"/>
    </source>
</evidence>
<dbReference type="Gene3D" id="3.10.350.10">
    <property type="entry name" value="LysM domain"/>
    <property type="match status" value="1"/>
</dbReference>
<gene>
    <name evidence="3" type="ORF">SPSYN_01472</name>
</gene>
<dbReference type="SMART" id="SM00257">
    <property type="entry name" value="LysM"/>
    <property type="match status" value="1"/>
</dbReference>
<evidence type="ECO:0000259" key="2">
    <source>
        <dbReference type="PROSITE" id="PS51782"/>
    </source>
</evidence>
<comment type="caution">
    <text evidence="3">The sequence shown here is derived from an EMBL/GenBank/DDBJ whole genome shotgun (WGS) entry which is preliminary data.</text>
</comment>
<dbReference type="Proteomes" id="UP000798488">
    <property type="component" value="Unassembled WGS sequence"/>
</dbReference>
<evidence type="ECO:0000256" key="1">
    <source>
        <dbReference type="SAM" id="MobiDB-lite"/>
    </source>
</evidence>
<dbReference type="SUPFAM" id="SSF54106">
    <property type="entry name" value="LysM domain"/>
    <property type="match status" value="1"/>
</dbReference>
<dbReference type="AlphaFoldDB" id="A0A9D2WR10"/>
<dbReference type="PROSITE" id="PS51782">
    <property type="entry name" value="LYSM"/>
    <property type="match status" value="1"/>
</dbReference>
<dbReference type="Gene3D" id="3.40.190.10">
    <property type="entry name" value="Periplasmic binding protein-like II"/>
    <property type="match status" value="2"/>
</dbReference>
<dbReference type="InterPro" id="IPR052738">
    <property type="entry name" value="ABC-Tungstate_binding"/>
</dbReference>
<proteinExistence type="predicted"/>
<accession>A0A9D2WR10</accession>
<dbReference type="EMBL" id="LSRS01000003">
    <property type="protein sequence ID" value="KAF1085336.1"/>
    <property type="molecule type" value="Genomic_DNA"/>
</dbReference>
<evidence type="ECO:0000313" key="4">
    <source>
        <dbReference type="Proteomes" id="UP000798488"/>
    </source>
</evidence>
<reference evidence="3" key="1">
    <citation type="submission" date="2016-02" db="EMBL/GenBank/DDBJ databases">
        <title>Draft Genome Sequence of Sporotomaculum syntrophicum Strain FB, a Syntrophic Benzoate Degrader.</title>
        <authorList>
            <person name="Nobu M.K."/>
            <person name="Narihiro T."/>
            <person name="Qiu Y.-L."/>
            <person name="Ohashi A."/>
            <person name="Liu W.-T."/>
            <person name="Yuji S."/>
        </authorList>
    </citation>
    <scope>NUCLEOTIDE SEQUENCE</scope>
    <source>
        <strain evidence="3">FB</strain>
    </source>
</reference>
<dbReference type="InterPro" id="IPR036779">
    <property type="entry name" value="LysM_dom_sf"/>
</dbReference>
<dbReference type="RefSeq" id="WP_161821816.1">
    <property type="nucleotide sequence ID" value="NZ_LSRS01000003.1"/>
</dbReference>
<protein>
    <submittedName>
        <fullName evidence="3">PBP superfamily domain protein</fullName>
    </submittedName>
</protein>
<dbReference type="CDD" id="cd00118">
    <property type="entry name" value="LysM"/>
    <property type="match status" value="1"/>
</dbReference>
<dbReference type="InterPro" id="IPR024370">
    <property type="entry name" value="PBP_domain"/>
</dbReference>